<evidence type="ECO:0000313" key="3">
    <source>
        <dbReference type="EMBL" id="UYN57540.1"/>
    </source>
</evidence>
<proteinExistence type="predicted"/>
<dbReference type="EMBL" id="MSSM01000003">
    <property type="protein sequence ID" value="RXT30198.1"/>
    <property type="molecule type" value="Genomic_DNA"/>
</dbReference>
<evidence type="ECO:0000313" key="2">
    <source>
        <dbReference type="EMBL" id="RXT30198.1"/>
    </source>
</evidence>
<feature type="domain" description="ATP-grasp" evidence="1">
    <location>
        <begin position="133"/>
        <end position="284"/>
    </location>
</feature>
<accession>A0A4Q1UGY0</accession>
<evidence type="ECO:0000313" key="5">
    <source>
        <dbReference type="Proteomes" id="UP001164790"/>
    </source>
</evidence>
<protein>
    <submittedName>
        <fullName evidence="3">ATP-grasp domain-containing protein</fullName>
    </submittedName>
</protein>
<dbReference type="AlphaFoldDB" id="A0A4Q1UGY0"/>
<sequence>MNPRNLTLMFTSNPLRPREPDPDYAEEYQVAGDSTHVRVFDLDLLLGEGKLKLNKKFPSSTIVIYRGWMLTPENYGLLQTLVESANASLLTNKEAYQMTHLLPNWAHHANTLKSAWTNDLTDNELIKLLDQFNGPITVKDFVKSRKHEWYSAFYIPNPQNHYQALAIIHNFIQRQAENLVGGIVIREFVPFVQTGVHLKNETPIYEEYRVFYWHSKPLAMIDYWHHNFNSLGDGDLIFIRESGQRIRSPFFTIDFARKADGTLIIVEIGDGQVSGLQDYDTKKFYHQWFQKIGLEQGDRLQ</sequence>
<evidence type="ECO:0000259" key="1">
    <source>
        <dbReference type="Pfam" id="PF14243"/>
    </source>
</evidence>
<name>A0A4Q1UGY0_9LACO</name>
<keyword evidence="5" id="KW-1185">Reference proteome</keyword>
<reference evidence="2 4" key="1">
    <citation type="submission" date="2017-01" db="EMBL/GenBank/DDBJ databases">
        <title>Lactobacillus chiayiensis sp. nov., a lactic acid bacterium isolated from compost.</title>
        <authorList>
            <person name="Huang C.-H."/>
        </authorList>
    </citation>
    <scope>NUCLEOTIDE SEQUENCE [LARGE SCALE GENOMIC DNA]</scope>
    <source>
        <strain evidence="2">Chh01</strain>
        <strain evidence="4">chh01</strain>
    </source>
</reference>
<organism evidence="2 4">
    <name type="scientific">Lacticaseibacillus chiayiensis</name>
    <dbReference type="NCBI Taxonomy" id="2100821"/>
    <lineage>
        <taxon>Bacteria</taxon>
        <taxon>Bacillati</taxon>
        <taxon>Bacillota</taxon>
        <taxon>Bacilli</taxon>
        <taxon>Lactobacillales</taxon>
        <taxon>Lactobacillaceae</taxon>
        <taxon>Lacticaseibacillus</taxon>
    </lineage>
</organism>
<dbReference type="Pfam" id="PF14243">
    <property type="entry name" value="R2K_3"/>
    <property type="match status" value="1"/>
</dbReference>
<dbReference type="InterPro" id="IPR025643">
    <property type="entry name" value="R2K_3"/>
</dbReference>
<reference evidence="3" key="2">
    <citation type="submission" date="2022-10" db="EMBL/GenBank/DDBJ databases">
        <title>Comparative genomic analysis and in-vitro probiotic properties of the potential probiotic L. chiayiensis AACE 3.</title>
        <authorList>
            <person name="Kang X."/>
        </authorList>
    </citation>
    <scope>NUCLEOTIDE SEQUENCE</scope>
    <source>
        <strain evidence="3">AACE 3</strain>
    </source>
</reference>
<dbReference type="Proteomes" id="UP000290475">
    <property type="component" value="Unassembled WGS sequence"/>
</dbReference>
<dbReference type="EMBL" id="CP107523">
    <property type="protein sequence ID" value="UYN57540.1"/>
    <property type="molecule type" value="Genomic_DNA"/>
</dbReference>
<evidence type="ECO:0000313" key="4">
    <source>
        <dbReference type="Proteomes" id="UP000290475"/>
    </source>
</evidence>
<gene>
    <name evidence="2" type="ORF">BVJ53_01310</name>
    <name evidence="3" type="ORF">OFW50_05605</name>
</gene>
<dbReference type="RefSeq" id="WP_129300811.1">
    <property type="nucleotide sequence ID" value="NZ_CP074378.1"/>
</dbReference>
<dbReference type="Proteomes" id="UP001164790">
    <property type="component" value="Chromosome"/>
</dbReference>